<sequence>MKYNVRIDFVILLLLDSFEVAHMQICQGPNGTMCCFGYEWDQNQSTCIPCKKGYHGKNCDAKCPPLFFGLGCQSQCNCSDKDCDYISGCRQLTEEKHNDTLIKDRMIIMQTVLTSKDTAHYQSKRLMYAIIGLSVAAVLITITYIYTCQLEKPCDEGYYGSNCSSKCRFPMYGVNCMSNCNCSAINCHHVYGCVKSEEACENGFTGINCVTKCQYPTYGQGCQSLCDCNATVCDYVNGCINASENHQNQSTIHINYKNTTRELMITRKDNVINGESTSNVTDNTAKNYTSSCYNKETESSRVHSLMVAVIGFTSVSFIVYMVYIYTRVLGKRQKNLAHS</sequence>
<feature type="chain" id="PRO_5036443017" evidence="3">
    <location>
        <begin position="24"/>
        <end position="339"/>
    </location>
</feature>
<name>A0A8W8M830_MAGGI</name>
<keyword evidence="1" id="KW-0245">EGF-like domain</keyword>
<evidence type="ECO:0000256" key="2">
    <source>
        <dbReference type="SAM" id="Phobius"/>
    </source>
</evidence>
<organism evidence="4 5">
    <name type="scientific">Magallana gigas</name>
    <name type="common">Pacific oyster</name>
    <name type="synonym">Crassostrea gigas</name>
    <dbReference type="NCBI Taxonomy" id="29159"/>
    <lineage>
        <taxon>Eukaryota</taxon>
        <taxon>Metazoa</taxon>
        <taxon>Spiralia</taxon>
        <taxon>Lophotrochozoa</taxon>
        <taxon>Mollusca</taxon>
        <taxon>Bivalvia</taxon>
        <taxon>Autobranchia</taxon>
        <taxon>Pteriomorphia</taxon>
        <taxon>Ostreida</taxon>
        <taxon>Ostreoidea</taxon>
        <taxon>Ostreidae</taxon>
        <taxon>Magallana</taxon>
    </lineage>
</organism>
<dbReference type="PANTHER" id="PTHR24043">
    <property type="entry name" value="SCAVENGER RECEPTOR CLASS F"/>
    <property type="match status" value="1"/>
</dbReference>
<evidence type="ECO:0000256" key="1">
    <source>
        <dbReference type="ARBA" id="ARBA00022536"/>
    </source>
</evidence>
<feature type="transmembrane region" description="Helical" evidence="2">
    <location>
        <begin position="305"/>
        <end position="325"/>
    </location>
</feature>
<dbReference type="EnsemblMetazoa" id="G31705.1">
    <property type="protein sequence ID" value="G31705.1:cds"/>
    <property type="gene ID" value="G31705"/>
</dbReference>
<evidence type="ECO:0000313" key="5">
    <source>
        <dbReference type="Proteomes" id="UP000005408"/>
    </source>
</evidence>
<dbReference type="AlphaFoldDB" id="A0A8W8M830"/>
<keyword evidence="5" id="KW-1185">Reference proteome</keyword>
<feature type="signal peptide" evidence="3">
    <location>
        <begin position="1"/>
        <end position="23"/>
    </location>
</feature>
<accession>A0A8W8M830</accession>
<dbReference type="GO" id="GO:0005044">
    <property type="term" value="F:scavenger receptor activity"/>
    <property type="evidence" value="ECO:0007669"/>
    <property type="project" value="InterPro"/>
</dbReference>
<keyword evidence="2" id="KW-0812">Transmembrane</keyword>
<dbReference type="Gene3D" id="2.170.300.10">
    <property type="entry name" value="Tie2 ligand-binding domain superfamily"/>
    <property type="match status" value="2"/>
</dbReference>
<proteinExistence type="predicted"/>
<reference evidence="4" key="1">
    <citation type="submission" date="2022-08" db="UniProtKB">
        <authorList>
            <consortium name="EnsemblMetazoa"/>
        </authorList>
    </citation>
    <scope>IDENTIFICATION</scope>
    <source>
        <strain evidence="4">05x7-T-G4-1.051#20</strain>
    </source>
</reference>
<feature type="transmembrane region" description="Helical" evidence="2">
    <location>
        <begin position="126"/>
        <end position="146"/>
    </location>
</feature>
<evidence type="ECO:0000256" key="3">
    <source>
        <dbReference type="SAM" id="SignalP"/>
    </source>
</evidence>
<dbReference type="InterPro" id="IPR042635">
    <property type="entry name" value="MEGF10/SREC1/2-like"/>
</dbReference>
<dbReference type="Proteomes" id="UP000005408">
    <property type="component" value="Unassembled WGS sequence"/>
</dbReference>
<protein>
    <submittedName>
        <fullName evidence="4">Uncharacterized protein</fullName>
    </submittedName>
</protein>
<keyword evidence="2" id="KW-0472">Membrane</keyword>
<evidence type="ECO:0000313" key="4">
    <source>
        <dbReference type="EnsemblMetazoa" id="G31705.1:cds"/>
    </source>
</evidence>
<keyword evidence="2" id="KW-1133">Transmembrane helix</keyword>
<keyword evidence="3" id="KW-0732">Signal</keyword>